<gene>
    <name evidence="5" type="ORF">B0681_09940</name>
</gene>
<dbReference type="GO" id="GO:0005737">
    <property type="term" value="C:cytoplasm"/>
    <property type="evidence" value="ECO:0007669"/>
    <property type="project" value="TreeGrafter"/>
</dbReference>
<reference evidence="5 6" key="1">
    <citation type="submission" date="2017-02" db="EMBL/GenBank/DDBJ databases">
        <title>Draft genome sequence of Moraxella porci CCUG 54912T type strain.</title>
        <authorList>
            <person name="Salva-Serra F."/>
            <person name="Engstrom-Jakobsson H."/>
            <person name="Thorell K."/>
            <person name="Jaen-Luchoro D."/>
            <person name="Gonzales-Siles L."/>
            <person name="Karlsson R."/>
            <person name="Yazdan S."/>
            <person name="Boulund F."/>
            <person name="Johnning A."/>
            <person name="Engstrand L."/>
            <person name="Kristiansson E."/>
            <person name="Moore E."/>
        </authorList>
    </citation>
    <scope>NUCLEOTIDE SEQUENCE [LARGE SCALE GENOMIC DNA]</scope>
    <source>
        <strain evidence="5 6">CCUG 54912</strain>
    </source>
</reference>
<evidence type="ECO:0000256" key="1">
    <source>
        <dbReference type="ARBA" id="ARBA00022723"/>
    </source>
</evidence>
<proteinExistence type="inferred from homology"/>
<accession>A0A1T0CLE0</accession>
<dbReference type="PROSITE" id="PS51409">
    <property type="entry name" value="ARGINASE_2"/>
    <property type="match status" value="1"/>
</dbReference>
<dbReference type="PANTHER" id="PTHR43782">
    <property type="entry name" value="ARGINASE"/>
    <property type="match status" value="1"/>
</dbReference>
<evidence type="ECO:0000313" key="5">
    <source>
        <dbReference type="EMBL" id="OOS23167.1"/>
    </source>
</evidence>
<evidence type="ECO:0000256" key="2">
    <source>
        <dbReference type="ARBA" id="ARBA00022801"/>
    </source>
</evidence>
<organism evidence="5 6">
    <name type="scientific">Moraxella porci DSM 25326</name>
    <dbReference type="NCBI Taxonomy" id="573983"/>
    <lineage>
        <taxon>Bacteria</taxon>
        <taxon>Pseudomonadati</taxon>
        <taxon>Pseudomonadota</taxon>
        <taxon>Gammaproteobacteria</taxon>
        <taxon>Moraxellales</taxon>
        <taxon>Moraxellaceae</taxon>
        <taxon>Moraxella</taxon>
    </lineage>
</organism>
<keyword evidence="3" id="KW-0464">Manganese</keyword>
<dbReference type="Proteomes" id="UP000190683">
    <property type="component" value="Unassembled WGS sequence"/>
</dbReference>
<comment type="caution">
    <text evidence="5">The sequence shown here is derived from an EMBL/GenBank/DDBJ whole genome shotgun (WGS) entry which is preliminary data.</text>
</comment>
<dbReference type="GO" id="GO:0030145">
    <property type="term" value="F:manganese ion binding"/>
    <property type="evidence" value="ECO:0007669"/>
    <property type="project" value="TreeGrafter"/>
</dbReference>
<dbReference type="PRINTS" id="PR00116">
    <property type="entry name" value="ARGINASE"/>
</dbReference>
<dbReference type="EMBL" id="MUYV01000017">
    <property type="protein sequence ID" value="OOS23167.1"/>
    <property type="molecule type" value="Genomic_DNA"/>
</dbReference>
<name>A0A1T0CLE0_9GAMM</name>
<comment type="similarity">
    <text evidence="4">Belongs to the arginase family.</text>
</comment>
<dbReference type="Pfam" id="PF00491">
    <property type="entry name" value="Arginase"/>
    <property type="match status" value="1"/>
</dbReference>
<dbReference type="SUPFAM" id="SSF52768">
    <property type="entry name" value="Arginase/deacetylase"/>
    <property type="match status" value="1"/>
</dbReference>
<dbReference type="AlphaFoldDB" id="A0A1T0CLE0"/>
<dbReference type="InterPro" id="IPR023696">
    <property type="entry name" value="Ureohydrolase_dom_sf"/>
</dbReference>
<keyword evidence="6" id="KW-1185">Reference proteome</keyword>
<dbReference type="STRING" id="573983.B0681_09940"/>
<dbReference type="PANTHER" id="PTHR43782:SF3">
    <property type="entry name" value="ARGINASE"/>
    <property type="match status" value="1"/>
</dbReference>
<dbReference type="Gene3D" id="3.40.800.10">
    <property type="entry name" value="Ureohydrolase domain"/>
    <property type="match status" value="1"/>
</dbReference>
<dbReference type="GO" id="GO:0004053">
    <property type="term" value="F:arginase activity"/>
    <property type="evidence" value="ECO:0007669"/>
    <property type="project" value="TreeGrafter"/>
</dbReference>
<evidence type="ECO:0008006" key="7">
    <source>
        <dbReference type="Google" id="ProtNLM"/>
    </source>
</evidence>
<evidence type="ECO:0000313" key="6">
    <source>
        <dbReference type="Proteomes" id="UP000190683"/>
    </source>
</evidence>
<keyword evidence="2" id="KW-0378">Hydrolase</keyword>
<evidence type="ECO:0000256" key="3">
    <source>
        <dbReference type="ARBA" id="ARBA00023211"/>
    </source>
</evidence>
<evidence type="ECO:0000256" key="4">
    <source>
        <dbReference type="PROSITE-ProRule" id="PRU00742"/>
    </source>
</evidence>
<sequence length="296" mass="33110">MAMLSKHCEANHPTAPVHKIYAKHDKLMPAHPSAKYIENLLPFFADTLVPQVGERLKIADEQAQFPVIISGDHSNAIGNLAAFMNHHHDQRIGVVWIDAHADLHSALTTPSGNMHGMPLATALRLDNADCQINTLDEMATAYWHKLKSLSDHQGILPSDVFFLGLRSYEPPEAHLIEEHQMFAYSAKGTPIARGDDKSLDEILDEMVARLSLLDAIYVSFDVDALDETLIPATGTPEPQGYQADEVRRIFDRLLVLDNVKLFEITEFNPTLDDDSDKHRTIFGLLDHALALIDQRR</sequence>
<keyword evidence="1" id="KW-0479">Metal-binding</keyword>
<protein>
    <recommendedName>
        <fullName evidence="7">Arginase</fullName>
    </recommendedName>
</protein>
<dbReference type="InterPro" id="IPR006035">
    <property type="entry name" value="Ureohydrolase"/>
</dbReference>